<dbReference type="OrthoDB" id="2329531at2"/>
<evidence type="ECO:0008006" key="4">
    <source>
        <dbReference type="Google" id="ProtNLM"/>
    </source>
</evidence>
<dbReference type="AlphaFoldDB" id="A0A1P8Q2P6"/>
<protein>
    <recommendedName>
        <fullName evidence="4">Lipoprotein</fullName>
    </recommendedName>
</protein>
<evidence type="ECO:0000313" key="3">
    <source>
        <dbReference type="Proteomes" id="UP000187499"/>
    </source>
</evidence>
<dbReference type="PROSITE" id="PS51257">
    <property type="entry name" value="PROKAR_LIPOPROTEIN"/>
    <property type="match status" value="1"/>
</dbReference>
<proteinExistence type="predicted"/>
<dbReference type="Proteomes" id="UP000187499">
    <property type="component" value="Chromosome"/>
</dbReference>
<accession>A0A1P8Q2P6</accession>
<evidence type="ECO:0000256" key="1">
    <source>
        <dbReference type="SAM" id="SignalP"/>
    </source>
</evidence>
<keyword evidence="3" id="KW-1185">Reference proteome</keyword>
<sequence length="254" mass="28924">MKKSINLKAKCYILLSLLSLLFLISCSKNSSNRIKSSDSNSYYTDSRLRKIKSNQVTWNKNVSAAEKVQSLKYTEKLPSVDTAPKSIKSFQKKNTILIQGTVMNLEQGNQSIIPTTKIIIHVDKVLSGNKNLLDRNVKYFTEGGLIPKNNYASPDAQDTANDGQMIYVKKMKYPLPRIGGKIIISLKKGKIDYGGKKDHIKQYDPVNVEEEYWVYNTKREEYVVNNKLIQDLKGTEKNEFNSLFKLTNDVNKSI</sequence>
<dbReference type="EMBL" id="CP019323">
    <property type="protein sequence ID" value="APX72143.1"/>
    <property type="molecule type" value="Genomic_DNA"/>
</dbReference>
<gene>
    <name evidence="2" type="ORF">BTM29_06030</name>
</gene>
<evidence type="ECO:0000313" key="2">
    <source>
        <dbReference type="EMBL" id="APX72143.1"/>
    </source>
</evidence>
<organism evidence="2 3">
    <name type="scientific">Companilactobacillus allii</name>
    <dbReference type="NCBI Taxonomy" id="1847728"/>
    <lineage>
        <taxon>Bacteria</taxon>
        <taxon>Bacillati</taxon>
        <taxon>Bacillota</taxon>
        <taxon>Bacilli</taxon>
        <taxon>Lactobacillales</taxon>
        <taxon>Lactobacillaceae</taxon>
        <taxon>Companilactobacillus</taxon>
    </lineage>
</organism>
<reference evidence="3" key="1">
    <citation type="submission" date="2016-12" db="EMBL/GenBank/DDBJ databases">
        <authorList>
            <person name="Jung M.Y."/>
            <person name="Lee S.H."/>
        </authorList>
    </citation>
    <scope>NUCLEOTIDE SEQUENCE [LARGE SCALE GENOMIC DNA]</scope>
    <source>
        <strain evidence="3">WiKim39</strain>
    </source>
</reference>
<name>A0A1P8Q2P6_9LACO</name>
<dbReference type="RefSeq" id="WP_076614646.1">
    <property type="nucleotide sequence ID" value="NZ_CP019323.1"/>
</dbReference>
<feature type="signal peptide" evidence="1">
    <location>
        <begin position="1"/>
        <end position="30"/>
    </location>
</feature>
<keyword evidence="1" id="KW-0732">Signal</keyword>
<feature type="chain" id="PRO_5038968721" description="Lipoprotein" evidence="1">
    <location>
        <begin position="31"/>
        <end position="254"/>
    </location>
</feature>
<dbReference type="KEGG" id="lalw:BTM29_06030"/>